<dbReference type="PROSITE" id="PS50878">
    <property type="entry name" value="RT_POL"/>
    <property type="match status" value="1"/>
</dbReference>
<proteinExistence type="inferred from homology"/>
<keyword evidence="2 11" id="KW-0808">Transferase</keyword>
<dbReference type="PANTHER" id="PTHR34047:SF3">
    <property type="entry name" value="BLR2052 PROTEIN"/>
    <property type="match status" value="1"/>
</dbReference>
<protein>
    <recommendedName>
        <fullName evidence="1">RNA-directed DNA polymerase</fullName>
        <ecNumber evidence="1">2.7.7.49</ecNumber>
    </recommendedName>
</protein>
<dbReference type="EC" id="2.7.7.49" evidence="1"/>
<accession>A0A931E7Y7</accession>
<evidence type="ECO:0000256" key="8">
    <source>
        <dbReference type="ARBA" id="ARBA00034120"/>
    </source>
</evidence>
<evidence type="ECO:0000256" key="4">
    <source>
        <dbReference type="ARBA" id="ARBA00022723"/>
    </source>
</evidence>
<evidence type="ECO:0000256" key="1">
    <source>
        <dbReference type="ARBA" id="ARBA00012493"/>
    </source>
</evidence>
<evidence type="ECO:0000313" key="11">
    <source>
        <dbReference type="EMBL" id="MBG9377046.1"/>
    </source>
</evidence>
<keyword evidence="12" id="KW-1185">Reference proteome</keyword>
<dbReference type="GO" id="GO:0003723">
    <property type="term" value="F:RNA binding"/>
    <property type="evidence" value="ECO:0007669"/>
    <property type="project" value="InterPro"/>
</dbReference>
<comment type="caution">
    <text evidence="11">The sequence shown here is derived from an EMBL/GenBank/DDBJ whole genome shotgun (WGS) entry which is preliminary data.</text>
</comment>
<evidence type="ECO:0000256" key="9">
    <source>
        <dbReference type="ARBA" id="ARBA00048173"/>
    </source>
</evidence>
<dbReference type="AlphaFoldDB" id="A0A931E7Y7"/>
<dbReference type="InterPro" id="IPR043128">
    <property type="entry name" value="Rev_trsase/Diguanyl_cyclase"/>
</dbReference>
<dbReference type="PRINTS" id="PR00866">
    <property type="entry name" value="RNADNAPOLMS"/>
</dbReference>
<dbReference type="InterPro" id="IPR051083">
    <property type="entry name" value="GrpII_Intron_Splice-Mob/Def"/>
</dbReference>
<dbReference type="GO" id="GO:0051607">
    <property type="term" value="P:defense response to virus"/>
    <property type="evidence" value="ECO:0007669"/>
    <property type="project" value="UniProtKB-KW"/>
</dbReference>
<comment type="similarity">
    <text evidence="8">Belongs to the bacterial reverse transcriptase family.</text>
</comment>
<evidence type="ECO:0000256" key="2">
    <source>
        <dbReference type="ARBA" id="ARBA00022679"/>
    </source>
</evidence>
<name>A0A931E7Y7_9BACT</name>
<comment type="catalytic activity">
    <reaction evidence="9">
        <text>DNA(n) + a 2'-deoxyribonucleoside 5'-triphosphate = DNA(n+1) + diphosphate</text>
        <dbReference type="Rhea" id="RHEA:22508"/>
        <dbReference type="Rhea" id="RHEA-COMP:17339"/>
        <dbReference type="Rhea" id="RHEA-COMP:17340"/>
        <dbReference type="ChEBI" id="CHEBI:33019"/>
        <dbReference type="ChEBI" id="CHEBI:61560"/>
        <dbReference type="ChEBI" id="CHEBI:173112"/>
        <dbReference type="EC" id="2.7.7.49"/>
    </reaction>
</comment>
<keyword evidence="7" id="KW-0051">Antiviral defense</keyword>
<dbReference type="Gene3D" id="3.30.70.270">
    <property type="match status" value="1"/>
</dbReference>
<dbReference type="GO" id="GO:0003964">
    <property type="term" value="F:RNA-directed DNA polymerase activity"/>
    <property type="evidence" value="ECO:0007669"/>
    <property type="project" value="UniProtKB-KW"/>
</dbReference>
<gene>
    <name evidence="11" type="primary">ltrA</name>
    <name evidence="11" type="ORF">I5907_12445</name>
</gene>
<sequence>MMKKMTKSLPVSKRMVYNGYLKVCDKNGSAGIDKESIEMFNANLSGNLYKIWNRMTSGSYFPPPVRTVFIPKKQGGERPLGIPTVSDRIAQGVVKDDLEPAMEVVFHKSSFGYRPGRSAHDALVQCHENCVSKAWVLDVDIKGFFDNISHNIMLHVLQQYTQEKWVLMYVERWLKAGVEQKDGSIMARTKGTPQGGVISPLLANIYLHHCFDKWMDKENPRCPFERYADDIVVHCSSKEEAEQMLEKLKARMEEYELTLHPDKTKIVYCKNYQRTDKSDNESFTFLSYSFQPRARQDKFGRKKTFFVFSGAISNAAKTSIREAIRRVMIPGWSQQTLEWFAKKLNPKMRGWINYYTRFNKHEALGVFSYLNELIRKWLKNKYKLRSYRSVYVKYKTVQAEKEELFYHWRLGIKS</sequence>
<evidence type="ECO:0000256" key="7">
    <source>
        <dbReference type="ARBA" id="ARBA00023118"/>
    </source>
</evidence>
<organism evidence="11 12">
    <name type="scientific">Panacibacter microcysteis</name>
    <dbReference type="NCBI Taxonomy" id="2793269"/>
    <lineage>
        <taxon>Bacteria</taxon>
        <taxon>Pseudomonadati</taxon>
        <taxon>Bacteroidota</taxon>
        <taxon>Chitinophagia</taxon>
        <taxon>Chitinophagales</taxon>
        <taxon>Chitinophagaceae</taxon>
        <taxon>Panacibacter</taxon>
    </lineage>
</organism>
<dbReference type="PANTHER" id="PTHR34047">
    <property type="entry name" value="NUCLEAR INTRON MATURASE 1, MITOCHONDRIAL-RELATED"/>
    <property type="match status" value="1"/>
</dbReference>
<keyword evidence="5" id="KW-0460">Magnesium</keyword>
<keyword evidence="4" id="KW-0479">Metal-binding</keyword>
<evidence type="ECO:0000313" key="12">
    <source>
        <dbReference type="Proteomes" id="UP000628448"/>
    </source>
</evidence>
<reference evidence="11" key="1">
    <citation type="submission" date="2020-11" db="EMBL/GenBank/DDBJ databases">
        <title>Bacterial whole genome sequence for Panacibacter sp. DH6.</title>
        <authorList>
            <person name="Le V."/>
            <person name="Ko S."/>
            <person name="Ahn C.-Y."/>
            <person name="Oh H.-M."/>
        </authorList>
    </citation>
    <scope>NUCLEOTIDE SEQUENCE</scope>
    <source>
        <strain evidence="11">DH6</strain>
    </source>
</reference>
<dbReference type="Proteomes" id="UP000628448">
    <property type="component" value="Unassembled WGS sequence"/>
</dbReference>
<evidence type="ECO:0000259" key="10">
    <source>
        <dbReference type="PROSITE" id="PS50878"/>
    </source>
</evidence>
<feature type="domain" description="Reverse transcriptase" evidence="10">
    <location>
        <begin position="51"/>
        <end position="290"/>
    </location>
</feature>
<dbReference type="InterPro" id="IPR013597">
    <property type="entry name" value="Mat_intron_G2"/>
</dbReference>
<dbReference type="Pfam" id="PF08388">
    <property type="entry name" value="GIIM"/>
    <property type="match status" value="1"/>
</dbReference>
<keyword evidence="6 11" id="KW-0695">RNA-directed DNA polymerase</keyword>
<dbReference type="InterPro" id="IPR043502">
    <property type="entry name" value="DNA/RNA_pol_sf"/>
</dbReference>
<keyword evidence="3 11" id="KW-0548">Nucleotidyltransferase</keyword>
<dbReference type="GO" id="GO:0046872">
    <property type="term" value="F:metal ion binding"/>
    <property type="evidence" value="ECO:0007669"/>
    <property type="project" value="UniProtKB-KW"/>
</dbReference>
<dbReference type="SUPFAM" id="SSF56672">
    <property type="entry name" value="DNA/RNA polymerases"/>
    <property type="match status" value="1"/>
</dbReference>
<evidence type="ECO:0000256" key="6">
    <source>
        <dbReference type="ARBA" id="ARBA00022918"/>
    </source>
</evidence>
<dbReference type="InterPro" id="IPR000477">
    <property type="entry name" value="RT_dom"/>
</dbReference>
<dbReference type="NCBIfam" id="TIGR04416">
    <property type="entry name" value="group_II_RT_mat"/>
    <property type="match status" value="1"/>
</dbReference>
<dbReference type="EMBL" id="JADWYR010000002">
    <property type="protein sequence ID" value="MBG9377046.1"/>
    <property type="molecule type" value="Genomic_DNA"/>
</dbReference>
<dbReference type="InterPro" id="IPR000123">
    <property type="entry name" value="Reverse_transcriptase_msDNA"/>
</dbReference>
<evidence type="ECO:0000256" key="3">
    <source>
        <dbReference type="ARBA" id="ARBA00022695"/>
    </source>
</evidence>
<evidence type="ECO:0000256" key="5">
    <source>
        <dbReference type="ARBA" id="ARBA00022842"/>
    </source>
</evidence>
<dbReference type="InterPro" id="IPR030931">
    <property type="entry name" value="Group_II_RT_mat"/>
</dbReference>
<dbReference type="CDD" id="cd01651">
    <property type="entry name" value="RT_G2_intron"/>
    <property type="match status" value="1"/>
</dbReference>
<dbReference type="Pfam" id="PF00078">
    <property type="entry name" value="RVT_1"/>
    <property type="match status" value="1"/>
</dbReference>